<reference evidence="1" key="1">
    <citation type="submission" date="2021-06" db="EMBL/GenBank/DDBJ databases">
        <authorList>
            <person name="Kallberg Y."/>
            <person name="Tangrot J."/>
            <person name="Rosling A."/>
        </authorList>
    </citation>
    <scope>NUCLEOTIDE SEQUENCE</scope>
    <source>
        <strain evidence="1">MA453B</strain>
    </source>
</reference>
<evidence type="ECO:0000313" key="1">
    <source>
        <dbReference type="EMBL" id="CAG8742405.1"/>
    </source>
</evidence>
<protein>
    <submittedName>
        <fullName evidence="1">21103_t:CDS:1</fullName>
    </submittedName>
</protein>
<name>A0A9N9IMP2_9GLOM</name>
<dbReference type="Proteomes" id="UP000789405">
    <property type="component" value="Unassembled WGS sequence"/>
</dbReference>
<keyword evidence="2" id="KW-1185">Reference proteome</keyword>
<sequence>MSRGSALIDFKINFQDVHPFPLSSPAITSCSRRHCGLYVSRRPAITGRPRKHCGLSVSRRLMNRPETDSKESTFH</sequence>
<evidence type="ECO:0000313" key="2">
    <source>
        <dbReference type="Proteomes" id="UP000789405"/>
    </source>
</evidence>
<accession>A0A9N9IMP2</accession>
<organism evidence="1 2">
    <name type="scientific">Dentiscutata erythropus</name>
    <dbReference type="NCBI Taxonomy" id="1348616"/>
    <lineage>
        <taxon>Eukaryota</taxon>
        <taxon>Fungi</taxon>
        <taxon>Fungi incertae sedis</taxon>
        <taxon>Mucoromycota</taxon>
        <taxon>Glomeromycotina</taxon>
        <taxon>Glomeromycetes</taxon>
        <taxon>Diversisporales</taxon>
        <taxon>Gigasporaceae</taxon>
        <taxon>Dentiscutata</taxon>
    </lineage>
</organism>
<proteinExistence type="predicted"/>
<gene>
    <name evidence="1" type="ORF">DERYTH_LOCUS16123</name>
</gene>
<dbReference type="EMBL" id="CAJVPY010013736">
    <property type="protein sequence ID" value="CAG8742405.1"/>
    <property type="molecule type" value="Genomic_DNA"/>
</dbReference>
<comment type="caution">
    <text evidence="1">The sequence shown here is derived from an EMBL/GenBank/DDBJ whole genome shotgun (WGS) entry which is preliminary data.</text>
</comment>
<dbReference type="AlphaFoldDB" id="A0A9N9IMP2"/>
<dbReference type="PROSITE" id="PS51257">
    <property type="entry name" value="PROKAR_LIPOPROTEIN"/>
    <property type="match status" value="1"/>
</dbReference>